<comment type="caution">
    <text evidence="1">The sequence shown here is derived from an EMBL/GenBank/DDBJ whole genome shotgun (WGS) entry which is preliminary data.</text>
</comment>
<dbReference type="AlphaFoldDB" id="X0UV84"/>
<protein>
    <submittedName>
        <fullName evidence="1">Uncharacterized protein</fullName>
    </submittedName>
</protein>
<accession>X0UV84</accession>
<sequence length="52" mass="5966">MRVVDDTLGDFRATWHSTDPGRGYFEVESERHAKVFSDTKGIIKLKGRNGKR</sequence>
<organism evidence="1">
    <name type="scientific">marine sediment metagenome</name>
    <dbReference type="NCBI Taxonomy" id="412755"/>
    <lineage>
        <taxon>unclassified sequences</taxon>
        <taxon>metagenomes</taxon>
        <taxon>ecological metagenomes</taxon>
    </lineage>
</organism>
<name>X0UV84_9ZZZZ</name>
<dbReference type="EMBL" id="BARS01025923">
    <property type="protein sequence ID" value="GAG09764.1"/>
    <property type="molecule type" value="Genomic_DNA"/>
</dbReference>
<reference evidence="1" key="1">
    <citation type="journal article" date="2014" name="Front. Microbiol.">
        <title>High frequency of phylogenetically diverse reductive dehalogenase-homologous genes in deep subseafloor sedimentary metagenomes.</title>
        <authorList>
            <person name="Kawai M."/>
            <person name="Futagami T."/>
            <person name="Toyoda A."/>
            <person name="Takaki Y."/>
            <person name="Nishi S."/>
            <person name="Hori S."/>
            <person name="Arai W."/>
            <person name="Tsubouchi T."/>
            <person name="Morono Y."/>
            <person name="Uchiyama I."/>
            <person name="Ito T."/>
            <person name="Fujiyama A."/>
            <person name="Inagaki F."/>
            <person name="Takami H."/>
        </authorList>
    </citation>
    <scope>NUCLEOTIDE SEQUENCE</scope>
    <source>
        <strain evidence="1">Expedition CK06-06</strain>
    </source>
</reference>
<proteinExistence type="predicted"/>
<evidence type="ECO:0000313" key="1">
    <source>
        <dbReference type="EMBL" id="GAG09764.1"/>
    </source>
</evidence>
<gene>
    <name evidence="1" type="ORF">S01H1_40907</name>
</gene>